<gene>
    <name evidence="4" type="ORF">BaRGS_00040293</name>
</gene>
<dbReference type="Pfam" id="PF12662">
    <property type="entry name" value="cEGF"/>
    <property type="match status" value="1"/>
</dbReference>
<organism evidence="4 5">
    <name type="scientific">Batillaria attramentaria</name>
    <dbReference type="NCBI Taxonomy" id="370345"/>
    <lineage>
        <taxon>Eukaryota</taxon>
        <taxon>Metazoa</taxon>
        <taxon>Spiralia</taxon>
        <taxon>Lophotrochozoa</taxon>
        <taxon>Mollusca</taxon>
        <taxon>Gastropoda</taxon>
        <taxon>Caenogastropoda</taxon>
        <taxon>Sorbeoconcha</taxon>
        <taxon>Cerithioidea</taxon>
        <taxon>Batillariidae</taxon>
        <taxon>Batillaria</taxon>
    </lineage>
</organism>
<evidence type="ECO:0000256" key="2">
    <source>
        <dbReference type="ARBA" id="ARBA00022737"/>
    </source>
</evidence>
<dbReference type="EMBL" id="JACVVK020000786">
    <property type="protein sequence ID" value="KAK7446069.1"/>
    <property type="molecule type" value="Genomic_DNA"/>
</dbReference>
<dbReference type="Proteomes" id="UP001519460">
    <property type="component" value="Unassembled WGS sequence"/>
</dbReference>
<dbReference type="InterPro" id="IPR000742">
    <property type="entry name" value="EGF"/>
</dbReference>
<evidence type="ECO:0000313" key="4">
    <source>
        <dbReference type="EMBL" id="KAK7446069.1"/>
    </source>
</evidence>
<proteinExistence type="predicted"/>
<accession>A0ABD0J1E2</accession>
<evidence type="ECO:0000259" key="3">
    <source>
        <dbReference type="PROSITE" id="PS01186"/>
    </source>
</evidence>
<name>A0ABD0J1E2_9CAEN</name>
<feature type="non-terminal residue" evidence="4">
    <location>
        <position position="1"/>
    </location>
</feature>
<protein>
    <recommendedName>
        <fullName evidence="3">EGF-like domain-containing protein</fullName>
    </recommendedName>
</protein>
<dbReference type="PROSITE" id="PS01186">
    <property type="entry name" value="EGF_2"/>
    <property type="match status" value="1"/>
</dbReference>
<dbReference type="InterPro" id="IPR026823">
    <property type="entry name" value="cEGF"/>
</dbReference>
<dbReference type="AlphaFoldDB" id="A0ABD0J1E2"/>
<dbReference type="PANTHER" id="PTHR24034:SF204">
    <property type="entry name" value="ADHESION G PROTEIN-COUPLED RECEPTOR E1"/>
    <property type="match status" value="1"/>
</dbReference>
<dbReference type="InterPro" id="IPR050751">
    <property type="entry name" value="ECM_structural_protein"/>
</dbReference>
<evidence type="ECO:0000256" key="1">
    <source>
        <dbReference type="ARBA" id="ARBA00022536"/>
    </source>
</evidence>
<sequence>ILTSVLGAFAKASALISPVATVVSAIKGLLWTEPQATVQRCLNVPGSYICVCDKPGYELASDGFTCTATMWCETDVCDQECTETADGKSFTCHCREGYTLREDGTTCGGCSINFYGENCALPCNCTGSSGMCDKLKRVRVVITVTGIVVPENDLTDVNSSTHSFWRQSAVQATDGGFDNPALNLPPVGDGEYYSLTDYDKTHPYAKLAPK</sequence>
<dbReference type="SMART" id="SM00181">
    <property type="entry name" value="EGF"/>
    <property type="match status" value="2"/>
</dbReference>
<feature type="non-terminal residue" evidence="4">
    <location>
        <position position="210"/>
    </location>
</feature>
<reference evidence="4 5" key="1">
    <citation type="journal article" date="2023" name="Sci. Data">
        <title>Genome assembly of the Korean intertidal mud-creeper Batillaria attramentaria.</title>
        <authorList>
            <person name="Patra A.K."/>
            <person name="Ho P.T."/>
            <person name="Jun S."/>
            <person name="Lee S.J."/>
            <person name="Kim Y."/>
            <person name="Won Y.J."/>
        </authorList>
    </citation>
    <scope>NUCLEOTIDE SEQUENCE [LARGE SCALE GENOMIC DNA]</scope>
    <source>
        <strain evidence="4">Wonlab-2016</strain>
    </source>
</reference>
<keyword evidence="5" id="KW-1185">Reference proteome</keyword>
<keyword evidence="2" id="KW-0677">Repeat</keyword>
<feature type="domain" description="EGF-like" evidence="3">
    <location>
        <begin position="92"/>
        <end position="107"/>
    </location>
</feature>
<keyword evidence="1" id="KW-0245">EGF-like domain</keyword>
<evidence type="ECO:0000313" key="5">
    <source>
        <dbReference type="Proteomes" id="UP001519460"/>
    </source>
</evidence>
<dbReference type="SUPFAM" id="SSF57196">
    <property type="entry name" value="EGF/Laminin"/>
    <property type="match status" value="1"/>
</dbReference>
<comment type="caution">
    <text evidence="4">The sequence shown here is derived from an EMBL/GenBank/DDBJ whole genome shotgun (WGS) entry which is preliminary data.</text>
</comment>
<dbReference type="PANTHER" id="PTHR24034">
    <property type="entry name" value="EGF-LIKE DOMAIN-CONTAINING PROTEIN"/>
    <property type="match status" value="1"/>
</dbReference>
<dbReference type="Gene3D" id="2.10.25.10">
    <property type="entry name" value="Laminin"/>
    <property type="match status" value="2"/>
</dbReference>